<dbReference type="Proteomes" id="UP000198670">
    <property type="component" value="Unassembled WGS sequence"/>
</dbReference>
<protein>
    <submittedName>
        <fullName evidence="3">Metal-dependent hydrolase, endonuclease/exonuclease/phosphatase family</fullName>
    </submittedName>
</protein>
<evidence type="ECO:0000259" key="2">
    <source>
        <dbReference type="Pfam" id="PF03372"/>
    </source>
</evidence>
<keyword evidence="3" id="KW-0269">Exonuclease</keyword>
<dbReference type="CDD" id="cd09083">
    <property type="entry name" value="EEP-1"/>
    <property type="match status" value="1"/>
</dbReference>
<keyword evidence="4" id="KW-1185">Reference proteome</keyword>
<keyword evidence="3" id="KW-0255">Endonuclease</keyword>
<dbReference type="InterPro" id="IPR036691">
    <property type="entry name" value="Endo/exonu/phosph_ase_sf"/>
</dbReference>
<proteinExistence type="predicted"/>
<dbReference type="InterPro" id="IPR050410">
    <property type="entry name" value="CCR4/nocturin_mRNA_transcr"/>
</dbReference>
<dbReference type="InterPro" id="IPR005135">
    <property type="entry name" value="Endo/exonuclease/phosphatase"/>
</dbReference>
<dbReference type="EMBL" id="FOQO01000008">
    <property type="protein sequence ID" value="SFJ26667.1"/>
    <property type="molecule type" value="Genomic_DNA"/>
</dbReference>
<keyword evidence="3" id="KW-0378">Hydrolase</keyword>
<evidence type="ECO:0000313" key="3">
    <source>
        <dbReference type="EMBL" id="SFJ26667.1"/>
    </source>
</evidence>
<feature type="signal peptide" evidence="1">
    <location>
        <begin position="1"/>
        <end position="19"/>
    </location>
</feature>
<dbReference type="GO" id="GO:0004519">
    <property type="term" value="F:endonuclease activity"/>
    <property type="evidence" value="ECO:0007669"/>
    <property type="project" value="UniProtKB-KW"/>
</dbReference>
<name>A0A1I3PZK0_9SPHI</name>
<feature type="domain" description="Endonuclease/exonuclease/phosphatase" evidence="2">
    <location>
        <begin position="30"/>
        <end position="271"/>
    </location>
</feature>
<reference evidence="3 4" key="1">
    <citation type="submission" date="2016-10" db="EMBL/GenBank/DDBJ databases">
        <authorList>
            <person name="de Groot N.N."/>
        </authorList>
    </citation>
    <scope>NUCLEOTIDE SEQUENCE [LARGE SCALE GENOMIC DNA]</scope>
    <source>
        <strain evidence="3 4">RK1</strain>
    </source>
</reference>
<dbReference type="Pfam" id="PF03372">
    <property type="entry name" value="Exo_endo_phos"/>
    <property type="match status" value="1"/>
</dbReference>
<organism evidence="3 4">
    <name type="scientific">Parapedobacter indicus</name>
    <dbReference type="NCBI Taxonomy" id="1477437"/>
    <lineage>
        <taxon>Bacteria</taxon>
        <taxon>Pseudomonadati</taxon>
        <taxon>Bacteroidota</taxon>
        <taxon>Sphingobacteriia</taxon>
        <taxon>Sphingobacteriales</taxon>
        <taxon>Sphingobacteriaceae</taxon>
        <taxon>Parapedobacter</taxon>
    </lineage>
</organism>
<gene>
    <name evidence="3" type="ORF">SAMN05444682_108204</name>
</gene>
<dbReference type="STRING" id="1477437.SAMN05444682_108204"/>
<keyword evidence="3" id="KW-0540">Nuclease</keyword>
<dbReference type="RefSeq" id="WP_090628753.1">
    <property type="nucleotide sequence ID" value="NZ_FOQO01000008.1"/>
</dbReference>
<dbReference type="PANTHER" id="PTHR12121">
    <property type="entry name" value="CARBON CATABOLITE REPRESSOR PROTEIN 4"/>
    <property type="match status" value="1"/>
</dbReference>
<dbReference type="OrthoDB" id="9793162at2"/>
<evidence type="ECO:0000256" key="1">
    <source>
        <dbReference type="SAM" id="SignalP"/>
    </source>
</evidence>
<sequence length="282" mass="32083">MKSYILILFLFFYSAAAFSQKTDVASIRVASYNLRMDTPRDSLNAWPHRKENVKALIRYHDFDIIGTQEGFIHQLKGILELPEYAYFGAGRDDGKQAGEHSAIIYKKDRFRIVDSGNFWLSETPEKPGLGWDATCCNRICSWAKFADKNTEKEFYVFNVHFDHQGVIARQESGKLMVAKIKEIAKDAPVICTGDFNSTPETEQIKGMSALLHDAYSITKQPPYGPVGTTNAFRFTATMKNRIDYVFVSKQFEVLKYAVLTDAKNQRYPSDHLPVVADVCFVE</sequence>
<evidence type="ECO:0000313" key="4">
    <source>
        <dbReference type="Proteomes" id="UP000198670"/>
    </source>
</evidence>
<dbReference type="Gene3D" id="3.60.10.10">
    <property type="entry name" value="Endonuclease/exonuclease/phosphatase"/>
    <property type="match status" value="1"/>
</dbReference>
<accession>A0A1I3PZK0</accession>
<keyword evidence="1" id="KW-0732">Signal</keyword>
<dbReference type="SUPFAM" id="SSF56219">
    <property type="entry name" value="DNase I-like"/>
    <property type="match status" value="1"/>
</dbReference>
<feature type="chain" id="PRO_5011447312" evidence="1">
    <location>
        <begin position="20"/>
        <end position="282"/>
    </location>
</feature>
<dbReference type="GO" id="GO:0000175">
    <property type="term" value="F:3'-5'-RNA exonuclease activity"/>
    <property type="evidence" value="ECO:0007669"/>
    <property type="project" value="TreeGrafter"/>
</dbReference>
<dbReference type="AlphaFoldDB" id="A0A1I3PZK0"/>
<dbReference type="PANTHER" id="PTHR12121:SF36">
    <property type="entry name" value="ENDONUCLEASE_EXONUCLEASE_PHOSPHATASE DOMAIN-CONTAINING PROTEIN"/>
    <property type="match status" value="1"/>
</dbReference>